<dbReference type="InterPro" id="IPR018357">
    <property type="entry name" value="Hexapep_transf_CS"/>
</dbReference>
<dbReference type="Gene3D" id="2.160.10.10">
    <property type="entry name" value="Hexapeptide repeat proteins"/>
    <property type="match status" value="1"/>
</dbReference>
<dbReference type="Proteomes" id="UP000605848">
    <property type="component" value="Unassembled WGS sequence"/>
</dbReference>
<protein>
    <submittedName>
        <fullName evidence="4">Acyltransferase</fullName>
    </submittedName>
</protein>
<name>A0A936Z9D6_9HYPH</name>
<dbReference type="PANTHER" id="PTHR23416:SF78">
    <property type="entry name" value="LIPOPOLYSACCHARIDE BIOSYNTHESIS O-ACETYL TRANSFERASE WBBJ-RELATED"/>
    <property type="match status" value="1"/>
</dbReference>
<proteinExistence type="predicted"/>
<dbReference type="InterPro" id="IPR011004">
    <property type="entry name" value="Trimer_LpxA-like_sf"/>
</dbReference>
<gene>
    <name evidence="4" type="ORF">JKG68_20415</name>
</gene>
<organism evidence="4 5">
    <name type="scientific">Microvirga aerilata</name>
    <dbReference type="NCBI Taxonomy" id="670292"/>
    <lineage>
        <taxon>Bacteria</taxon>
        <taxon>Pseudomonadati</taxon>
        <taxon>Pseudomonadota</taxon>
        <taxon>Alphaproteobacteria</taxon>
        <taxon>Hyphomicrobiales</taxon>
        <taxon>Methylobacteriaceae</taxon>
        <taxon>Microvirga</taxon>
    </lineage>
</organism>
<dbReference type="EMBL" id="JAEQMY010000038">
    <property type="protein sequence ID" value="MBL0406326.1"/>
    <property type="molecule type" value="Genomic_DNA"/>
</dbReference>
<keyword evidence="5" id="KW-1185">Reference proteome</keyword>
<dbReference type="InterPro" id="IPR001451">
    <property type="entry name" value="Hexapep"/>
</dbReference>
<evidence type="ECO:0000256" key="1">
    <source>
        <dbReference type="ARBA" id="ARBA00022679"/>
    </source>
</evidence>
<dbReference type="InterPro" id="IPR051159">
    <property type="entry name" value="Hexapeptide_acetyltransf"/>
</dbReference>
<evidence type="ECO:0000313" key="5">
    <source>
        <dbReference type="Proteomes" id="UP000605848"/>
    </source>
</evidence>
<dbReference type="SUPFAM" id="SSF51161">
    <property type="entry name" value="Trimeric LpxA-like enzymes"/>
    <property type="match status" value="1"/>
</dbReference>
<dbReference type="PANTHER" id="PTHR23416">
    <property type="entry name" value="SIALIC ACID SYNTHASE-RELATED"/>
    <property type="match status" value="1"/>
</dbReference>
<evidence type="ECO:0000313" key="4">
    <source>
        <dbReference type="EMBL" id="MBL0406326.1"/>
    </source>
</evidence>
<reference evidence="4" key="1">
    <citation type="submission" date="2021-01" db="EMBL/GenBank/DDBJ databases">
        <title>Microvirga sp.</title>
        <authorList>
            <person name="Kim M.K."/>
        </authorList>
    </citation>
    <scope>NUCLEOTIDE SEQUENCE</scope>
    <source>
        <strain evidence="4">5420S-16</strain>
    </source>
</reference>
<accession>A0A936Z9D6</accession>
<evidence type="ECO:0000256" key="3">
    <source>
        <dbReference type="ARBA" id="ARBA00023315"/>
    </source>
</evidence>
<dbReference type="Pfam" id="PF00132">
    <property type="entry name" value="Hexapep"/>
    <property type="match status" value="1"/>
</dbReference>
<keyword evidence="2" id="KW-0677">Repeat</keyword>
<keyword evidence="3 4" id="KW-0012">Acyltransferase</keyword>
<sequence length="275" mass="29271">MVRTDEEGARDKLRDAGIHVSGPAHLNEHTFVICEPTPGDRSLELNFSFGSRNVIFLGQGDDVAGVFQILGDDNLLIFEGKEDGPARISGQVHGSNNSLLWRRGATSNGTNVILQDGTTISVGADCMFAERITLRSTDNHALIDIESKRAVNPPADVFIGPHVWLADGVTVLKGVQIGAGSVIAGGALVNRNVPAQVLVGGIPAKVIKKGATWTRDINPTAEMIDAVLDVASSDRLKPSEADEERLARENKALKKILSETLIAQSALADILRSKG</sequence>
<keyword evidence="1" id="KW-0808">Transferase</keyword>
<dbReference type="CDD" id="cd04647">
    <property type="entry name" value="LbH_MAT_like"/>
    <property type="match status" value="1"/>
</dbReference>
<dbReference type="GO" id="GO:0016746">
    <property type="term" value="F:acyltransferase activity"/>
    <property type="evidence" value="ECO:0007669"/>
    <property type="project" value="UniProtKB-KW"/>
</dbReference>
<evidence type="ECO:0000256" key="2">
    <source>
        <dbReference type="ARBA" id="ARBA00022737"/>
    </source>
</evidence>
<dbReference type="PROSITE" id="PS00101">
    <property type="entry name" value="HEXAPEP_TRANSFERASES"/>
    <property type="match status" value="1"/>
</dbReference>
<comment type="caution">
    <text evidence="4">The sequence shown here is derived from an EMBL/GenBank/DDBJ whole genome shotgun (WGS) entry which is preliminary data.</text>
</comment>
<dbReference type="RefSeq" id="WP_202063200.1">
    <property type="nucleotide sequence ID" value="NZ_JAEQMY010000038.1"/>
</dbReference>
<dbReference type="AlphaFoldDB" id="A0A936Z9D6"/>